<protein>
    <submittedName>
        <fullName evidence="4">TPM domain-containing protein</fullName>
    </submittedName>
</protein>
<feature type="region of interest" description="Disordered" evidence="1">
    <location>
        <begin position="231"/>
        <end position="260"/>
    </location>
</feature>
<dbReference type="InterPro" id="IPR007621">
    <property type="entry name" value="TPM_dom"/>
</dbReference>
<dbReference type="PANTHER" id="PTHR30373">
    <property type="entry name" value="UPF0603 PROTEIN YGCG"/>
    <property type="match status" value="1"/>
</dbReference>
<evidence type="ECO:0000256" key="1">
    <source>
        <dbReference type="SAM" id="MobiDB-lite"/>
    </source>
</evidence>
<keyword evidence="2" id="KW-0812">Transmembrane</keyword>
<keyword evidence="2" id="KW-0472">Membrane</keyword>
<proteinExistence type="predicted"/>
<comment type="caution">
    <text evidence="4">The sequence shown here is derived from an EMBL/GenBank/DDBJ whole genome shotgun (WGS) entry which is preliminary data.</text>
</comment>
<organism evidence="4 5">
    <name type="scientific">Streptococcus parasuis</name>
    <dbReference type="NCBI Taxonomy" id="1501662"/>
    <lineage>
        <taxon>Bacteria</taxon>
        <taxon>Bacillati</taxon>
        <taxon>Bacillota</taxon>
        <taxon>Bacilli</taxon>
        <taxon>Lactobacillales</taxon>
        <taxon>Streptococcaceae</taxon>
        <taxon>Streptococcus</taxon>
    </lineage>
</organism>
<feature type="transmembrane region" description="Helical" evidence="2">
    <location>
        <begin position="187"/>
        <end position="204"/>
    </location>
</feature>
<evidence type="ECO:0000313" key="4">
    <source>
        <dbReference type="EMBL" id="TAA13912.1"/>
    </source>
</evidence>
<dbReference type="Pfam" id="PF04536">
    <property type="entry name" value="TPM_phosphatase"/>
    <property type="match status" value="1"/>
</dbReference>
<name>A0A4Q8L2I8_9STRE</name>
<feature type="compositionally biased region" description="Gly residues" evidence="1">
    <location>
        <begin position="240"/>
        <end position="260"/>
    </location>
</feature>
<evidence type="ECO:0000259" key="3">
    <source>
        <dbReference type="Pfam" id="PF04536"/>
    </source>
</evidence>
<dbReference type="PANTHER" id="PTHR30373:SF2">
    <property type="entry name" value="UPF0603 PROTEIN YGCG"/>
    <property type="match status" value="1"/>
</dbReference>
<dbReference type="EMBL" id="SHGT01000014">
    <property type="protein sequence ID" value="TAA13912.1"/>
    <property type="molecule type" value="Genomic_DNA"/>
</dbReference>
<accession>A0A4Q8L2I8</accession>
<dbReference type="Gene3D" id="3.10.310.50">
    <property type="match status" value="1"/>
</dbReference>
<dbReference type="AlphaFoldDB" id="A0A4Q8L2I8"/>
<dbReference type="OrthoDB" id="9810918at2"/>
<feature type="domain" description="TPM" evidence="3">
    <location>
        <begin position="40"/>
        <end position="162"/>
    </location>
</feature>
<evidence type="ECO:0000256" key="2">
    <source>
        <dbReference type="SAM" id="Phobius"/>
    </source>
</evidence>
<keyword evidence="2" id="KW-1133">Transmembrane helix</keyword>
<gene>
    <name evidence="4" type="ORF">EXW74_03665</name>
</gene>
<evidence type="ECO:0000313" key="5">
    <source>
        <dbReference type="Proteomes" id="UP000291525"/>
    </source>
</evidence>
<dbReference type="RefSeq" id="WP_130554765.1">
    <property type="nucleotide sequence ID" value="NZ_SHGT01000014.1"/>
</dbReference>
<reference evidence="4 5" key="1">
    <citation type="submission" date="2019-02" db="EMBL/GenBank/DDBJ databases">
        <title>First genome of the species Streptococcus parasuis.</title>
        <authorList>
            <person name="Stevens M.J.A."/>
            <person name="Stephan R."/>
        </authorList>
    </citation>
    <scope>NUCLEOTIDE SEQUENCE [LARGE SCALE GENOMIC DNA]</scope>
    <source>
        <strain evidence="4 5">4253</strain>
    </source>
</reference>
<sequence>MRKWKTLIVTCLTILAVWLLIPPTLVNANQIPDRPIDTTVVDDTQLLSSETIAEIDQLNLNWSTTEQGLQVGVYMTNRLWTDIESLANETFRKWQVGFSGTKNGILLVIAIEDRKFRIETSDNAATVLTDVEAKEILENAREFFRQEDYNGGVTYIVQSIGDQFYGTSVGQRQLATLEERTSEEEEGFFAFLTVVVVIIIFVIIEKSSRGGGGPGNLLWMLVDNQHHYRNHHSSNSSSSGFGGGDWSGGGGGGGGASSDW</sequence>
<dbReference type="Proteomes" id="UP000291525">
    <property type="component" value="Unassembled WGS sequence"/>
</dbReference>